<evidence type="ECO:0000259" key="2">
    <source>
        <dbReference type="PROSITE" id="PS50003"/>
    </source>
</evidence>
<protein>
    <recommendedName>
        <fullName evidence="2">PH domain-containing protein</fullName>
    </recommendedName>
</protein>
<dbReference type="PROSITE" id="PS50003">
    <property type="entry name" value="PH_DOMAIN"/>
    <property type="match status" value="9"/>
</dbReference>
<reference evidence="3" key="1">
    <citation type="submission" date="2022-11" db="EMBL/GenBank/DDBJ databases">
        <authorList>
            <person name="Morgan W.R."/>
            <person name="Tartar A."/>
        </authorList>
    </citation>
    <scope>NUCLEOTIDE SEQUENCE</scope>
    <source>
        <strain evidence="3">ARSEF 373</strain>
    </source>
</reference>
<sequence length="2331" mass="262839">MEGYLWKRGHKMPLNMHRRYCVLKGTMLAYYTTEEECLRKMTPRKVLEVVDVREWDGYTSLRHYKNGLEVDCLGGKRYQFHGDSSEDREHWLEALRHALDEPNRIVQDEIEEAQRHLQDEQEHARQALQLAAEAVQAAQKCSEDAKAYDKQIKDARMEEIKLEEQLQYTRILCEESKKKLQETKHSLDVSRQRAHDATMASLAAHKNDEDHGLGSPTMESVVDRVARLSAKLEVDTAQYATHSKEVASLEAKIQDLSRQQEALLEKARLCSEEGKQLREAAATNLQQAHSAKQMSMVRVASWTSASSHLDPLAEGYLLCKHPIKPSMHRRYYVLYGNTLCWYKDADAYTASIHTPSGVVHVAAVGDWDGKVGRSKTFPHPFTIITIEGKTLCCSAPMRQSALTWNSALHIGLTMPPLSPHRALAAKSRRDSFDLQASMGSYTAPRRASLVDSDRTATSRQVIKDGKDGDDLPEQSIIVVEGYLVKKSALVPVMTKKYCVLKGLRLYVYDTHHAYEEKEADHEEITVCGVAEWDGHGALLHYQHGFQIQTVNHQEIFCSAAHATEKEKWIRGIHEAILRHRDDLLSPTRKQDALVDQARDLLLKDAISSCSSSGGDIGDENDYDAAVKVFRETLHAYYLEHNPAKIQDLPMILASHEGRERVLLEHLDRIFSTTLAQDSSMQSLLERLTPKNRSARRDSAGIRSGMVEFVKMEGYLVWHGVSARKKWFSVLSVDKLVRYNSRAHHETEAHNPLQAIVIHNVHEVGASGPDSTQFVVAYATDEKPNEHLKMALEAATADEKRQWEAKIRSGLGFKHAHSLSPHSPSKPKHTRDLQPLRLKLIEFYKEHNPRRVGEVDTLLSYFTGKEQQLLVKLDSAYGTQIASDPAFVALLSHERATSPKRIDLHYESYLSVKHPMLGSNFRKCYCVIDGETWSCFDSSKDAHAEDAGDDDKRSTAPLLMDAITNMTFLNAKLMSMNVFSIETENNGAVLLRADADTLFHDWTRIIRKALDEQRAKQELMAANEQPDDSALGPLRQQLVSFYRVHNPDKLGEVGVLLHAYQGRELELLKEIDRIYHSHLATDSEVVALLPPQTAPADDPAEPTSADPKTQVLMEGYLVKRGHLMPSMRKRYCVLIKNTLSYYSTHEDSRNSDIKPHGEFKVDVVSDWNGKTSTHVYEHGMELETVDGKTFFCAAYSEEEKHAWVHAFKHGIAIARSEEPDPPDVAADVEETDAQRQARLERLAHLKEALVRFYQVHNPTKVADLDLLMRVYAGREFALLEAIDKVYGSALAHDSALVAFLPPSDVHSQALRALQYDGSLRRSADSNFKRTQEVYVALDGLVINFYASREGYKSGSSLASDHAVTVLAVKNVETETADHVPVYRFGIETTEHTWLYFQAPNALEKKHWLQVLHASLDTVLAENLLEEEKEQLAVARHPSIAKASVTIKGLLFVRLDFQQAGDQTKKTVPMEERYFALQNGTELIIFNDVHDTVVATFTVLSTRSWDPSLSCHVSGHECHFPFQILTQEQVTLSCNAATDVERIRWIKKIRIAAENANALELLREQKEEADREGKHAEGGVAGDPEDIVVGAHEHIAAEADDDRFMGFLYYKLGSGTFMNIAKEAYIVLDTQAVMNMYADQTAFMKGDDPFHTATVTEVLLQTEALPASPSKRSLLSPRLADTSQSLAFQVETSDAKTPIVHFFPSSHSERTAWIEAFSRSIDMVRGQQIIDDEVTVLAIAQTHPPPEATVDDEKAVEMEFIVPHASMESTLHVWHSKFIGSSLADGGEEFAVLVGCNLRCFPSRDVAGRDAAVPTREVVVEDVADWAPPSMRETDVESTGLRLRVLKMGASSLREDLLITCPSIAVKEKWIHVIKHELDFALAAKYLDDEAKEFARLAALHITSAAATDPDGVPVGERAIEGYVRVRHHHIGAIWRERFLVLEGTSLYVYADGSDASADNSKKKTVEKHELLSIEKWRPPPASHGLVHHHHQPRFGFRVENEDGGWLECSVATEQEQLQWFDVVDKAVNSVASHLSSKVTSRDPSLPFVHGAAMEGYLKIREKKRFAVLWKTRYCVLMGTQWFLYDNQNDALAMAEHQDSVLPNAVYEVLHVETWKGTGSATIIGEDELESHALTLMVASGNNELFDCKAHSSLERKRWLNAIQDELDKVTKEKEQFMSALQQRQEKDSIQQAFKLKWQDLRSENEREAEKMREALDGMGDNNSENMSSDDDVEDRYQVQDAQPTTAYLDMNPETSPLRPKGNLTAYPFDDKPVTAENETQDNPYSIWRCFCSCFNRPKVSVAPLEMPGYDAASKYYKLEYYMPDQTRQPADW</sequence>
<feature type="domain" description="PH" evidence="2">
    <location>
        <begin position="1311"/>
        <end position="1415"/>
    </location>
</feature>
<feature type="domain" description="PH" evidence="2">
    <location>
        <begin position="1599"/>
        <end position="1720"/>
    </location>
</feature>
<organism evidence="3 4">
    <name type="scientific">Lagenidium giganteum</name>
    <dbReference type="NCBI Taxonomy" id="4803"/>
    <lineage>
        <taxon>Eukaryota</taxon>
        <taxon>Sar</taxon>
        <taxon>Stramenopiles</taxon>
        <taxon>Oomycota</taxon>
        <taxon>Peronosporomycetes</taxon>
        <taxon>Pythiales</taxon>
        <taxon>Pythiaceae</taxon>
    </lineage>
</organism>
<feature type="domain" description="PH" evidence="2">
    <location>
        <begin position="1109"/>
        <end position="1211"/>
    </location>
</feature>
<name>A0AAV2Z3J0_9STRA</name>
<dbReference type="SMART" id="SM00233">
    <property type="entry name" value="PH"/>
    <property type="match status" value="12"/>
</dbReference>
<accession>A0AAV2Z3J0</accession>
<evidence type="ECO:0000313" key="4">
    <source>
        <dbReference type="Proteomes" id="UP001146120"/>
    </source>
</evidence>
<feature type="domain" description="PH" evidence="2">
    <location>
        <begin position="708"/>
        <end position="811"/>
    </location>
</feature>
<proteinExistence type="predicted"/>
<evidence type="ECO:0000313" key="3">
    <source>
        <dbReference type="EMBL" id="DBA01933.1"/>
    </source>
</evidence>
<feature type="domain" description="PH" evidence="2">
    <location>
        <begin position="310"/>
        <end position="577"/>
    </location>
</feature>
<feature type="coiled-coil region" evidence="1">
    <location>
        <begin position="103"/>
        <end position="165"/>
    </location>
</feature>
<feature type="coiled-coil region" evidence="1">
    <location>
        <begin position="2158"/>
        <end position="2185"/>
    </location>
</feature>
<comment type="caution">
    <text evidence="3">The sequence shown here is derived from an EMBL/GenBank/DDBJ whole genome shotgun (WGS) entry which is preliminary data.</text>
</comment>
<dbReference type="PANTHER" id="PTHR14336">
    <property type="entry name" value="TANDEM PH DOMAIN CONTAINING PROTEIN"/>
    <property type="match status" value="1"/>
</dbReference>
<feature type="domain" description="PH" evidence="2">
    <location>
        <begin position="1"/>
        <end position="100"/>
    </location>
</feature>
<dbReference type="SUPFAM" id="SSF50729">
    <property type="entry name" value="PH domain-like"/>
    <property type="match status" value="9"/>
</dbReference>
<evidence type="ECO:0000256" key="1">
    <source>
        <dbReference type="SAM" id="Coils"/>
    </source>
</evidence>
<dbReference type="InterPro" id="IPR011993">
    <property type="entry name" value="PH-like_dom_sf"/>
</dbReference>
<dbReference type="EMBL" id="DAKRPA010000038">
    <property type="protein sequence ID" value="DBA01933.1"/>
    <property type="molecule type" value="Genomic_DNA"/>
</dbReference>
<dbReference type="CDD" id="cd00821">
    <property type="entry name" value="PH"/>
    <property type="match status" value="5"/>
</dbReference>
<keyword evidence="4" id="KW-1185">Reference proteome</keyword>
<feature type="coiled-coil region" evidence="1">
    <location>
        <begin position="239"/>
        <end position="273"/>
    </location>
</feature>
<feature type="domain" description="PH" evidence="2">
    <location>
        <begin position="2049"/>
        <end position="2166"/>
    </location>
</feature>
<dbReference type="Gene3D" id="2.30.29.30">
    <property type="entry name" value="Pleckstrin-homology domain (PH domain)/Phosphotyrosine-binding domain (PTB)"/>
    <property type="match status" value="8"/>
</dbReference>
<dbReference type="Proteomes" id="UP001146120">
    <property type="component" value="Unassembled WGS sequence"/>
</dbReference>
<feature type="domain" description="PH" evidence="2">
    <location>
        <begin position="1915"/>
        <end position="2027"/>
    </location>
</feature>
<reference evidence="3" key="2">
    <citation type="journal article" date="2023" name="Microbiol Resour">
        <title>Decontamination and Annotation of the Draft Genome Sequence of the Oomycete Lagenidium giganteum ARSEF 373.</title>
        <authorList>
            <person name="Morgan W.R."/>
            <person name="Tartar A."/>
        </authorList>
    </citation>
    <scope>NUCLEOTIDE SEQUENCE</scope>
    <source>
        <strain evidence="3">ARSEF 373</strain>
    </source>
</reference>
<dbReference type="Pfam" id="PF00169">
    <property type="entry name" value="PH"/>
    <property type="match status" value="3"/>
</dbReference>
<dbReference type="InterPro" id="IPR051707">
    <property type="entry name" value="PI-Interact_SigTrans_Reg"/>
</dbReference>
<feature type="domain" description="PH" evidence="2">
    <location>
        <begin position="902"/>
        <end position="1010"/>
    </location>
</feature>
<gene>
    <name evidence="3" type="ORF">N0F65_006666</name>
</gene>
<dbReference type="InterPro" id="IPR001849">
    <property type="entry name" value="PH_domain"/>
</dbReference>
<keyword evidence="1" id="KW-0175">Coiled coil</keyword>